<sequence>MVWYFSINGLNIIFNNECQLYINNCFDNHTYCSLKEIDKPYKCFGCIIYLDFIIMKIYYENDVFTTFDLFNKNINNGNVVDNYIPTCSISDHFFPHHNKLFYIKNKYCPHVNNCHDRFCIKHNVNLINVNFPFVKYNHDE</sequence>
<dbReference type="RefSeq" id="NP_064993.1">
    <property type="nucleotide sequence ID" value="NC_002520.1"/>
</dbReference>
<gene>
    <name evidence="1" type="primary">AMV211</name>
</gene>
<proteinExistence type="predicted"/>
<reference evidence="1 2" key="1">
    <citation type="journal article" date="2000" name="Virology">
        <title>Complete genomic sequence of the Amsacta moorei entomopoxvirus: analysis and comparison with other poxviruses.</title>
        <authorList>
            <person name="Bawden A.L."/>
            <person name="Glassberg K.J."/>
            <person name="Diggans J."/>
            <person name="Shaw R."/>
            <person name="Farmerie W."/>
            <person name="Moyer R.W."/>
        </authorList>
    </citation>
    <scope>NUCLEOTIDE SEQUENCE [LARGE SCALE GENOMIC DNA]</scope>
</reference>
<dbReference type="Proteomes" id="UP000000872">
    <property type="component" value="Segment"/>
</dbReference>
<evidence type="ECO:0000313" key="2">
    <source>
        <dbReference type="Proteomes" id="UP000000872"/>
    </source>
</evidence>
<organismHost>
    <name type="scientific">Amsacta</name>
    <dbReference type="NCBI Taxonomy" id="340055"/>
</organismHost>
<dbReference type="EMBL" id="AF250284">
    <property type="protein sequence ID" value="AAG02917.1"/>
    <property type="molecule type" value="Genomic_DNA"/>
</dbReference>
<name>Q9EMJ5_AMEPV</name>
<organism evidence="1 2">
    <name type="scientific">Amsacta moorei entomopoxvirus</name>
    <name type="common">AmEPV</name>
    <dbReference type="NCBI Taxonomy" id="28321"/>
    <lineage>
        <taxon>Viruses</taxon>
        <taxon>Varidnaviria</taxon>
        <taxon>Bamfordvirae</taxon>
        <taxon>Nucleocytoviricota</taxon>
        <taxon>Pokkesviricetes</taxon>
        <taxon>Chitovirales</taxon>
        <taxon>Poxviridae</taxon>
        <taxon>Entomopoxvirinae</taxon>
        <taxon>Betaentomopoxvirus</taxon>
    </lineage>
</organism>
<dbReference type="OrthoDB" id="18026at10239"/>
<dbReference type="GeneID" id="1494801"/>
<accession>Q9EMJ5</accession>
<dbReference type="KEGG" id="vg:1494801"/>
<evidence type="ECO:0000313" key="1">
    <source>
        <dbReference type="EMBL" id="AAG02917.1"/>
    </source>
</evidence>
<protein>
    <submittedName>
        <fullName evidence="1">AMV211</fullName>
    </submittedName>
</protein>
<keyword evidence="2" id="KW-1185">Reference proteome</keyword>